<sequence length="190" mass="20313">MPTSEARFDSRQAQATWRLFDETRPPCAIPSLIYLLEGSDGRLLLDHDEALYPGGLYVGPQALAPRIETGSTVRGIQIAIPTTGAQRLCKTQIPVVIAPGTRTRLLAGRINTCTSPLPWPGALIDLRLDTGIGWTSPCDQSARIIVLAGELQADDTPMPAGGEYALAGAATLYAGRRSHALVWLTPRADA</sequence>
<organism evidence="1 2">
    <name type="scientific">Jeongeupia chitinilytica</name>
    <dbReference type="NCBI Taxonomy" id="1041641"/>
    <lineage>
        <taxon>Bacteria</taxon>
        <taxon>Pseudomonadati</taxon>
        <taxon>Pseudomonadota</taxon>
        <taxon>Betaproteobacteria</taxon>
        <taxon>Neisseriales</taxon>
        <taxon>Chitinibacteraceae</taxon>
        <taxon>Jeongeupia</taxon>
    </lineage>
</organism>
<evidence type="ECO:0000313" key="1">
    <source>
        <dbReference type="EMBL" id="GHD59397.1"/>
    </source>
</evidence>
<dbReference type="RefSeq" id="WP_189459133.1">
    <property type="nucleotide sequence ID" value="NZ_BMYO01000002.1"/>
</dbReference>
<gene>
    <name evidence="1" type="ORF">GCM10007350_10810</name>
</gene>
<name>A0ABQ3H0V3_9NEIS</name>
<protein>
    <recommendedName>
        <fullName evidence="3">HutD family protein</fullName>
    </recommendedName>
</protein>
<keyword evidence="2" id="KW-1185">Reference proteome</keyword>
<evidence type="ECO:0000313" key="2">
    <source>
        <dbReference type="Proteomes" id="UP000604737"/>
    </source>
</evidence>
<proteinExistence type="predicted"/>
<comment type="caution">
    <text evidence="1">The sequence shown here is derived from an EMBL/GenBank/DDBJ whole genome shotgun (WGS) entry which is preliminary data.</text>
</comment>
<accession>A0ABQ3H0V3</accession>
<reference evidence="2" key="1">
    <citation type="journal article" date="2019" name="Int. J. Syst. Evol. Microbiol.">
        <title>The Global Catalogue of Microorganisms (GCM) 10K type strain sequencing project: providing services to taxonomists for standard genome sequencing and annotation.</title>
        <authorList>
            <consortium name="The Broad Institute Genomics Platform"/>
            <consortium name="The Broad Institute Genome Sequencing Center for Infectious Disease"/>
            <person name="Wu L."/>
            <person name="Ma J."/>
        </authorList>
    </citation>
    <scope>NUCLEOTIDE SEQUENCE [LARGE SCALE GENOMIC DNA]</scope>
    <source>
        <strain evidence="2">KCTC 23701</strain>
    </source>
</reference>
<dbReference type="Proteomes" id="UP000604737">
    <property type="component" value="Unassembled WGS sequence"/>
</dbReference>
<dbReference type="EMBL" id="BMYO01000002">
    <property type="protein sequence ID" value="GHD59397.1"/>
    <property type="molecule type" value="Genomic_DNA"/>
</dbReference>
<evidence type="ECO:0008006" key="3">
    <source>
        <dbReference type="Google" id="ProtNLM"/>
    </source>
</evidence>